<dbReference type="Proteomes" id="UP001527925">
    <property type="component" value="Unassembled WGS sequence"/>
</dbReference>
<dbReference type="EMBL" id="JADGIZ020000001">
    <property type="protein sequence ID" value="KAL2919980.1"/>
    <property type="molecule type" value="Genomic_DNA"/>
</dbReference>
<evidence type="ECO:0000256" key="2">
    <source>
        <dbReference type="ARBA" id="ARBA00022737"/>
    </source>
</evidence>
<name>A0ABR4NKG6_9FUNG</name>
<keyword evidence="9" id="KW-1185">Reference proteome</keyword>
<comment type="caution">
    <text evidence="8">The sequence shown here is derived from an EMBL/GenBank/DDBJ whole genome shotgun (WGS) entry which is preliminary data.</text>
</comment>
<evidence type="ECO:0000313" key="9">
    <source>
        <dbReference type="Proteomes" id="UP001527925"/>
    </source>
</evidence>
<dbReference type="InterPro" id="IPR000058">
    <property type="entry name" value="Znf_AN1"/>
</dbReference>
<accession>A0ABR4NKG6</accession>
<protein>
    <submittedName>
        <fullName evidence="8">Zinc finger, AN1-type domain</fullName>
    </submittedName>
</protein>
<feature type="region of interest" description="Disordered" evidence="6">
    <location>
        <begin position="86"/>
        <end position="160"/>
    </location>
</feature>
<dbReference type="PANTHER" id="PTHR14677">
    <property type="entry name" value="ARSENITE INDUCUBLE RNA ASSOCIATED PROTEIN AIP-1-RELATED"/>
    <property type="match status" value="1"/>
</dbReference>
<feature type="domain" description="AN1-type" evidence="7">
    <location>
        <begin position="46"/>
        <end position="94"/>
    </location>
</feature>
<sequence length="160" mass="16684">MPRDARATVCPVCNRVVPVRRGADPNIAVNDHIAAGCPDPGTSTTKASDNACSFKDCSKRELVPIRCPSCSRTFCIRHRLEADHKCSKMQAAGSSPRTARANLAASAAASRSSQSSAAGQRAKQISEDEQLAKALQRSEEERAGGGSGSGGAKPSNCKVS</sequence>
<dbReference type="InterPro" id="IPR057357">
    <property type="entry name" value="Znf-C2H2_ZFAND2A/B"/>
</dbReference>
<evidence type="ECO:0000256" key="6">
    <source>
        <dbReference type="SAM" id="MobiDB-lite"/>
    </source>
</evidence>
<dbReference type="PROSITE" id="PS51039">
    <property type="entry name" value="ZF_AN1"/>
    <property type="match status" value="1"/>
</dbReference>
<keyword evidence="1" id="KW-0479">Metal-binding</keyword>
<keyword evidence="3 5" id="KW-0863">Zinc-finger</keyword>
<gene>
    <name evidence="8" type="primary">ZFAND2B</name>
    <name evidence="8" type="ORF">HK105_200046</name>
</gene>
<keyword evidence="2" id="KW-0677">Repeat</keyword>
<dbReference type="Pfam" id="PF25403">
    <property type="entry name" value="zf-C2H2_ZFAND2"/>
    <property type="match status" value="1"/>
</dbReference>
<evidence type="ECO:0000256" key="5">
    <source>
        <dbReference type="PROSITE-ProRule" id="PRU00449"/>
    </source>
</evidence>
<evidence type="ECO:0000256" key="4">
    <source>
        <dbReference type="ARBA" id="ARBA00022833"/>
    </source>
</evidence>
<evidence type="ECO:0000256" key="3">
    <source>
        <dbReference type="ARBA" id="ARBA00022771"/>
    </source>
</evidence>
<reference evidence="8 9" key="1">
    <citation type="submission" date="2023-09" db="EMBL/GenBank/DDBJ databases">
        <title>Pangenome analysis of Batrachochytrium dendrobatidis and related Chytrids.</title>
        <authorList>
            <person name="Yacoub M.N."/>
            <person name="Stajich J.E."/>
            <person name="James T.Y."/>
        </authorList>
    </citation>
    <scope>NUCLEOTIDE SEQUENCE [LARGE SCALE GENOMIC DNA]</scope>
    <source>
        <strain evidence="8 9">JEL0888</strain>
    </source>
</reference>
<proteinExistence type="predicted"/>
<feature type="compositionally biased region" description="Low complexity" evidence="6">
    <location>
        <begin position="99"/>
        <end position="123"/>
    </location>
</feature>
<dbReference type="SMART" id="SM00154">
    <property type="entry name" value="ZnF_AN1"/>
    <property type="match status" value="1"/>
</dbReference>
<evidence type="ECO:0000256" key="1">
    <source>
        <dbReference type="ARBA" id="ARBA00022723"/>
    </source>
</evidence>
<evidence type="ECO:0000313" key="8">
    <source>
        <dbReference type="EMBL" id="KAL2919980.1"/>
    </source>
</evidence>
<keyword evidence="4" id="KW-0862">Zinc</keyword>
<dbReference type="PANTHER" id="PTHR14677:SF40">
    <property type="entry name" value="CDC48-ASSOCIATED UBIQUITIN-LIKE_ZINC FINGER PROTEIN 1"/>
    <property type="match status" value="1"/>
</dbReference>
<dbReference type="Gene3D" id="4.10.1110.10">
    <property type="entry name" value="AN1-like Zinc finger"/>
    <property type="match status" value="1"/>
</dbReference>
<dbReference type="SUPFAM" id="SSF118310">
    <property type="entry name" value="AN1-like Zinc finger"/>
    <property type="match status" value="1"/>
</dbReference>
<organism evidence="8 9">
    <name type="scientific">Polyrhizophydium stewartii</name>
    <dbReference type="NCBI Taxonomy" id="2732419"/>
    <lineage>
        <taxon>Eukaryota</taxon>
        <taxon>Fungi</taxon>
        <taxon>Fungi incertae sedis</taxon>
        <taxon>Chytridiomycota</taxon>
        <taxon>Chytridiomycota incertae sedis</taxon>
        <taxon>Chytridiomycetes</taxon>
        <taxon>Rhizophydiales</taxon>
        <taxon>Rhizophydiales incertae sedis</taxon>
        <taxon>Polyrhizophydium</taxon>
    </lineage>
</organism>
<dbReference type="InterPro" id="IPR035896">
    <property type="entry name" value="AN1-like_Znf"/>
</dbReference>
<evidence type="ECO:0000259" key="7">
    <source>
        <dbReference type="PROSITE" id="PS51039"/>
    </source>
</evidence>
<dbReference type="Pfam" id="PF01428">
    <property type="entry name" value="zf-AN1"/>
    <property type="match status" value="1"/>
</dbReference>